<comment type="similarity">
    <text evidence="1">Belongs to the FAM221 family.</text>
</comment>
<accession>G7Y5I2</accession>
<dbReference type="AlphaFoldDB" id="G7Y5I2"/>
<dbReference type="EMBL" id="DF142876">
    <property type="protein sequence ID" value="GAA48218.1"/>
    <property type="molecule type" value="Genomic_DNA"/>
</dbReference>
<evidence type="ECO:0008006" key="4">
    <source>
        <dbReference type="Google" id="ProtNLM"/>
    </source>
</evidence>
<proteinExistence type="inferred from homology"/>
<dbReference type="Proteomes" id="UP000008909">
    <property type="component" value="Unassembled WGS sequence"/>
</dbReference>
<dbReference type="InterPro" id="IPR026755">
    <property type="entry name" value="Fam221a/b"/>
</dbReference>
<evidence type="ECO:0000313" key="3">
    <source>
        <dbReference type="Proteomes" id="UP000008909"/>
    </source>
</evidence>
<gene>
    <name evidence="2" type="ORF">CLF_101330</name>
</gene>
<dbReference type="PANTHER" id="PTHR31214">
    <property type="entry name" value="PROTEIN FAM221A-RELATED"/>
    <property type="match status" value="1"/>
</dbReference>
<evidence type="ECO:0000256" key="1">
    <source>
        <dbReference type="ARBA" id="ARBA00011026"/>
    </source>
</evidence>
<evidence type="ECO:0000313" key="2">
    <source>
        <dbReference type="EMBL" id="GAA48218.1"/>
    </source>
</evidence>
<protein>
    <recommendedName>
        <fullName evidence="4">Protein FAM221B</fullName>
    </recommendedName>
</protein>
<organism evidence="2 3">
    <name type="scientific">Clonorchis sinensis</name>
    <name type="common">Chinese liver fluke</name>
    <dbReference type="NCBI Taxonomy" id="79923"/>
    <lineage>
        <taxon>Eukaryota</taxon>
        <taxon>Metazoa</taxon>
        <taxon>Spiralia</taxon>
        <taxon>Lophotrochozoa</taxon>
        <taxon>Platyhelminthes</taxon>
        <taxon>Trematoda</taxon>
        <taxon>Digenea</taxon>
        <taxon>Opisthorchiida</taxon>
        <taxon>Opisthorchiata</taxon>
        <taxon>Opisthorchiidae</taxon>
        <taxon>Clonorchis</taxon>
    </lineage>
</organism>
<reference evidence="2" key="1">
    <citation type="journal article" date="2011" name="Genome Biol.">
        <title>The draft genome of the carcinogenic human liver fluke Clonorchis sinensis.</title>
        <authorList>
            <person name="Wang X."/>
            <person name="Chen W."/>
            <person name="Huang Y."/>
            <person name="Sun J."/>
            <person name="Men J."/>
            <person name="Liu H."/>
            <person name="Luo F."/>
            <person name="Guo L."/>
            <person name="Lv X."/>
            <person name="Deng C."/>
            <person name="Zhou C."/>
            <person name="Fan Y."/>
            <person name="Li X."/>
            <person name="Huang L."/>
            <person name="Hu Y."/>
            <person name="Liang C."/>
            <person name="Hu X."/>
            <person name="Xu J."/>
            <person name="Yu X."/>
        </authorList>
    </citation>
    <scope>NUCLEOTIDE SEQUENCE [LARGE SCALE GENOMIC DNA]</scope>
    <source>
        <strain evidence="2">Henan</strain>
    </source>
</reference>
<keyword evidence="3" id="KW-1185">Reference proteome</keyword>
<sequence>MEISFLGLTKQQLEVRISLSQIHDLVVEVRVKKIEPAKHYDVISLARSMNDNFAQQTKELFSLEVEAVHEAMNSGIYVAWRPTEKPWNQQDCQRVCSKSRCFCGHLLNQHQKFDGKRPFLRCEEGGCACQAFKFVPSRPEEVGEYWLVKRRDFDRAAYRVKCKCKHTHEQHEAHPPPFQCKAKGCGCSAFTSAFVCAACEKHWHLHETVIETEAERRAAGRQVGEAWMPFSELPELSKIALTGVDNPDIQTLADALPPAARERLLAEQQGQQAQLPVGRVSKSANSWFDHELRHKFFTCHAANASQSSSKLHAVQKLIAKLDQYLELDEPSQIVTIIYSYTDAVTGFISLTKFYYFGTA</sequence>
<reference key="2">
    <citation type="submission" date="2011-10" db="EMBL/GenBank/DDBJ databases">
        <title>The genome and transcriptome sequence of Clonorchis sinensis provide insights into the carcinogenic liver fluke.</title>
        <authorList>
            <person name="Wang X."/>
            <person name="Huang Y."/>
            <person name="Chen W."/>
            <person name="Liu H."/>
            <person name="Guo L."/>
            <person name="Chen Y."/>
            <person name="Luo F."/>
            <person name="Zhou W."/>
            <person name="Sun J."/>
            <person name="Mao Q."/>
            <person name="Liang P."/>
            <person name="Zhou C."/>
            <person name="Tian Y."/>
            <person name="Men J."/>
            <person name="Lv X."/>
            <person name="Huang L."/>
            <person name="Zhou J."/>
            <person name="Hu Y."/>
            <person name="Li R."/>
            <person name="Zhang F."/>
            <person name="Lei H."/>
            <person name="Li X."/>
            <person name="Hu X."/>
            <person name="Liang C."/>
            <person name="Xu J."/>
            <person name="Wu Z."/>
            <person name="Yu X."/>
        </authorList>
    </citation>
    <scope>NUCLEOTIDE SEQUENCE</scope>
    <source>
        <strain>Henan</strain>
    </source>
</reference>
<dbReference type="PANTHER" id="PTHR31214:SF3">
    <property type="entry name" value="PROTEIN FAM221B"/>
    <property type="match status" value="1"/>
</dbReference>
<name>G7Y5I2_CLOSI</name>
<dbReference type="Pfam" id="PF14753">
    <property type="entry name" value="FAM221"/>
    <property type="match status" value="1"/>
</dbReference>